<keyword evidence="3 7" id="KW-0812">Transmembrane</keyword>
<evidence type="ECO:0000259" key="8">
    <source>
        <dbReference type="Pfam" id="PF02687"/>
    </source>
</evidence>
<evidence type="ECO:0000256" key="4">
    <source>
        <dbReference type="ARBA" id="ARBA00022989"/>
    </source>
</evidence>
<keyword evidence="5 7" id="KW-0472">Membrane</keyword>
<keyword evidence="10" id="KW-1185">Reference proteome</keyword>
<feature type="transmembrane region" description="Helical" evidence="7">
    <location>
        <begin position="12"/>
        <end position="34"/>
    </location>
</feature>
<feature type="transmembrane region" description="Helical" evidence="7">
    <location>
        <begin position="510"/>
        <end position="529"/>
    </location>
</feature>
<comment type="subcellular location">
    <subcellularLocation>
        <location evidence="1">Cell membrane</location>
        <topology evidence="1">Multi-pass membrane protein</topology>
    </subcellularLocation>
</comment>
<evidence type="ECO:0000256" key="5">
    <source>
        <dbReference type="ARBA" id="ARBA00023136"/>
    </source>
</evidence>
<accession>A0A328VJD5</accession>
<dbReference type="AlphaFoldDB" id="A0A328VJD5"/>
<feature type="transmembrane region" description="Helical" evidence="7">
    <location>
        <begin position="932"/>
        <end position="956"/>
    </location>
</feature>
<feature type="transmembrane region" description="Helical" evidence="7">
    <location>
        <begin position="330"/>
        <end position="355"/>
    </location>
</feature>
<feature type="domain" description="ABC3 transporter permease C-terminal" evidence="8">
    <location>
        <begin position="334"/>
        <end position="450"/>
    </location>
</feature>
<evidence type="ECO:0000256" key="3">
    <source>
        <dbReference type="ARBA" id="ARBA00022692"/>
    </source>
</evidence>
<keyword evidence="2" id="KW-1003">Cell membrane</keyword>
<evidence type="ECO:0000256" key="7">
    <source>
        <dbReference type="SAM" id="Phobius"/>
    </source>
</evidence>
<dbReference type="Pfam" id="PF02687">
    <property type="entry name" value="FtsX"/>
    <property type="match status" value="2"/>
</dbReference>
<evidence type="ECO:0000256" key="2">
    <source>
        <dbReference type="ARBA" id="ARBA00022475"/>
    </source>
</evidence>
<feature type="transmembrane region" description="Helical" evidence="7">
    <location>
        <begin position="384"/>
        <end position="408"/>
    </location>
</feature>
<feature type="transmembrane region" description="Helical" evidence="7">
    <location>
        <begin position="541"/>
        <end position="563"/>
    </location>
</feature>
<dbReference type="GO" id="GO:0005886">
    <property type="term" value="C:plasma membrane"/>
    <property type="evidence" value="ECO:0007669"/>
    <property type="project" value="UniProtKB-SubCell"/>
</dbReference>
<evidence type="ECO:0000313" key="10">
    <source>
        <dbReference type="Proteomes" id="UP000248706"/>
    </source>
</evidence>
<dbReference type="RefSeq" id="WP_112428995.1">
    <property type="nucleotide sequence ID" value="NZ_MCIF01000002.1"/>
</dbReference>
<feature type="domain" description="ABC3 transporter permease C-terminal" evidence="8">
    <location>
        <begin position="940"/>
        <end position="1051"/>
    </location>
</feature>
<comment type="similarity">
    <text evidence="6">Belongs to the ABC-4 integral membrane protein family.</text>
</comment>
<feature type="transmembrane region" description="Helical" evidence="7">
    <location>
        <begin position="672"/>
        <end position="693"/>
    </location>
</feature>
<keyword evidence="4 7" id="KW-1133">Transmembrane helix</keyword>
<feature type="transmembrane region" description="Helical" evidence="7">
    <location>
        <begin position="1017"/>
        <end position="1040"/>
    </location>
</feature>
<dbReference type="GO" id="GO:0022857">
    <property type="term" value="F:transmembrane transporter activity"/>
    <property type="evidence" value="ECO:0007669"/>
    <property type="project" value="TreeGrafter"/>
</dbReference>
<feature type="transmembrane region" description="Helical" evidence="7">
    <location>
        <begin position="575"/>
        <end position="601"/>
    </location>
</feature>
<protein>
    <recommendedName>
        <fullName evidence="8">ABC3 transporter permease C-terminal domain-containing protein</fullName>
    </recommendedName>
</protein>
<gene>
    <name evidence="9" type="ORF">A4R35_10060</name>
</gene>
<feature type="transmembrane region" description="Helical" evidence="7">
    <location>
        <begin position="621"/>
        <end position="651"/>
    </location>
</feature>
<sequence>MLTNLEPPTLTLVVGTSATLLLLVGLGIRTPLLLRMGLRNSLRRPGLTVIRLSGLILAAIFLTTSFVLQDSFNASEEASRLVKLGLVDESISGTWTQSQFTDLLSRTQQTPGVQRATGILIQPAAVADDIAAGDAFVYAVPPSFDAVYGPLTDITGHPLSFTALGPDEVLLSQASAALLDAHPGDHIQVTTDEGTLRLAVRGILAHDLAVTTGEVTFDDALNEVVMPLATLQTTAAQLGHPPLVPNVICVRNQAQEVDAHSQPVVQELQHIVGVAPINPDTHGSTHFPTDFGIVQLHPLTLLVVSFTSFPPINNKGELTASPAARQFFTLLPAFTGLLISASMLLLVLLCLLLALERRAELGLSRALGLQRSQLLQTLLLEGGCYGLIAASAGVALGIGATALELMALGRLHPQGNSVPLHLAVQAPTVMQVWCLSLLGIFLVILAAAIWMSHLNIVVAIRNLDAPQAPLPAFGAIFQMLARTLRPCKDGQAAPTGTEATPRTRVLLGQLLWGLVVRGPACLALGALLWMQQGPYGTVDNGLHVCGAALLIGGTGLLVIWLMTLTRFPRVLAQRIGFTLMGIGWILAGLQMGNTLFLSAFAPTSGAAGLPFLQPPSLLESFGMLLMPLTGAVVIVMGNLDLLMAALTWLLLRIRPLAPIARISLVYPLTSRFRTTTMVTLLSLITFLIMLTVLTNSTTIQQGQIQTITGDFHLEVALTQDQEARLGQAVYETPTTLSRDIAAVARFQSLYNPNSRSLQPIRFQLPGHPTYPPVPAPYVVDDTFLTLTTMPLAARAEGYTTDRQVWNAVRDHVGYAVLRYSGGLGLPTTNGFTPFVAEMPTSSDAHAPYYAVTVIGIEPSTTYWPSFLLSTRTAAAMVGQPYQRYFAYYLRLQPGVSVAQASLDLGRALHLGRFSVAITSLVPDTLDTFTANLTLFLTGYLALGLLFGAFAIGVIASRAVTERRQQIGMMRALGFSRALVRLAFLLETGFLILVSLLVGSLLAWWLVSSMARQFAQALTVPVLPVAALLLGSFIVVVLCTLAPAQRAARIPPAEALRYE</sequence>
<dbReference type="PANTHER" id="PTHR30572:SF4">
    <property type="entry name" value="ABC TRANSPORTER PERMEASE YTRF"/>
    <property type="match status" value="1"/>
</dbReference>
<feature type="transmembrane region" description="Helical" evidence="7">
    <location>
        <begin position="46"/>
        <end position="68"/>
    </location>
</feature>
<dbReference type="InterPro" id="IPR050250">
    <property type="entry name" value="Macrolide_Exporter_MacB"/>
</dbReference>
<dbReference type="PANTHER" id="PTHR30572">
    <property type="entry name" value="MEMBRANE COMPONENT OF TRANSPORTER-RELATED"/>
    <property type="match status" value="1"/>
</dbReference>
<comment type="caution">
    <text evidence="9">The sequence shown here is derived from an EMBL/GenBank/DDBJ whole genome shotgun (WGS) entry which is preliminary data.</text>
</comment>
<dbReference type="Proteomes" id="UP000248706">
    <property type="component" value="Unassembled WGS sequence"/>
</dbReference>
<dbReference type="InterPro" id="IPR003838">
    <property type="entry name" value="ABC3_permease_C"/>
</dbReference>
<reference evidence="9 10" key="1">
    <citation type="submission" date="2016-08" db="EMBL/GenBank/DDBJ databases">
        <title>Analysis of Carbohydrate Active Enzymes in Thermogemmatispora T81 Reveals Carbohydrate Degradation Ability.</title>
        <authorList>
            <person name="Tomazini A."/>
            <person name="Lal S."/>
            <person name="Stott M."/>
            <person name="Henrissat B."/>
            <person name="Polikarpov I."/>
            <person name="Sparling R."/>
            <person name="Levin D.B."/>
        </authorList>
    </citation>
    <scope>NUCLEOTIDE SEQUENCE [LARGE SCALE GENOMIC DNA]</scope>
    <source>
        <strain evidence="9 10">T81</strain>
    </source>
</reference>
<evidence type="ECO:0000313" key="9">
    <source>
        <dbReference type="EMBL" id="RAQ95880.1"/>
    </source>
</evidence>
<feature type="transmembrane region" description="Helical" evidence="7">
    <location>
        <begin position="428"/>
        <end position="451"/>
    </location>
</feature>
<evidence type="ECO:0000256" key="6">
    <source>
        <dbReference type="ARBA" id="ARBA00038076"/>
    </source>
</evidence>
<proteinExistence type="inferred from homology"/>
<name>A0A328VJD5_9CHLR</name>
<dbReference type="EMBL" id="MCIF01000002">
    <property type="protein sequence ID" value="RAQ95880.1"/>
    <property type="molecule type" value="Genomic_DNA"/>
</dbReference>
<evidence type="ECO:0000256" key="1">
    <source>
        <dbReference type="ARBA" id="ARBA00004651"/>
    </source>
</evidence>
<organism evidence="9 10">
    <name type="scientific">Thermogemmatispora tikiterensis</name>
    <dbReference type="NCBI Taxonomy" id="1825093"/>
    <lineage>
        <taxon>Bacteria</taxon>
        <taxon>Bacillati</taxon>
        <taxon>Chloroflexota</taxon>
        <taxon>Ktedonobacteria</taxon>
        <taxon>Thermogemmatisporales</taxon>
        <taxon>Thermogemmatisporaceae</taxon>
        <taxon>Thermogemmatispora</taxon>
    </lineage>
</organism>
<feature type="transmembrane region" description="Helical" evidence="7">
    <location>
        <begin position="977"/>
        <end position="1005"/>
    </location>
</feature>
<dbReference type="OrthoDB" id="150282at2"/>